<dbReference type="GO" id="GO:0005524">
    <property type="term" value="F:ATP binding"/>
    <property type="evidence" value="ECO:0007669"/>
    <property type="project" value="UniProtKB-KW"/>
</dbReference>
<keyword evidence="2" id="KW-0547">Nucleotide-binding</keyword>
<feature type="region of interest" description="Disordered" evidence="1">
    <location>
        <begin position="1"/>
        <end position="20"/>
    </location>
</feature>
<evidence type="ECO:0000313" key="3">
    <source>
        <dbReference type="Proteomes" id="UP001165269"/>
    </source>
</evidence>
<dbReference type="SUPFAM" id="SSF52540">
    <property type="entry name" value="P-loop containing nucleoside triphosphate hydrolases"/>
    <property type="match status" value="1"/>
</dbReference>
<accession>A0ABS9YR28</accession>
<reference evidence="2" key="1">
    <citation type="submission" date="2022-03" db="EMBL/GenBank/DDBJ databases">
        <title>Streptomyces 7R015 and 7R016 isolated from Barleria lupulina in Thailand.</title>
        <authorList>
            <person name="Kanchanasin P."/>
            <person name="Phongsopitanun W."/>
            <person name="Tanasupawat S."/>
        </authorList>
    </citation>
    <scope>NUCLEOTIDE SEQUENCE</scope>
    <source>
        <strain evidence="2">7R015</strain>
    </source>
</reference>
<protein>
    <submittedName>
        <fullName evidence="2">ATP-binding protein</fullName>
    </submittedName>
</protein>
<gene>
    <name evidence="2" type="ORF">MQP27_49820</name>
</gene>
<organism evidence="2 3">
    <name type="scientific">Streptomyces cylindrosporus</name>
    <dbReference type="NCBI Taxonomy" id="2927583"/>
    <lineage>
        <taxon>Bacteria</taxon>
        <taxon>Bacillati</taxon>
        <taxon>Actinomycetota</taxon>
        <taxon>Actinomycetes</taxon>
        <taxon>Kitasatosporales</taxon>
        <taxon>Streptomycetaceae</taxon>
        <taxon>Streptomyces</taxon>
    </lineage>
</organism>
<keyword evidence="3" id="KW-1185">Reference proteome</keyword>
<dbReference type="InterPro" id="IPR027417">
    <property type="entry name" value="P-loop_NTPase"/>
</dbReference>
<sequence length="343" mass="36689">MPQGTEALAGTLAEGPTSHTQNQADGLDFVDASRPATNAFIALTGPANAGKTYTALAMATGMGTTIGVCDTERGRASHYAGLFPFKHLRMPDFRPQTLVRALAVGARRGIDVMVIDSGTHYWSGRGGVLEQVDRTTSNSRSGNAFTSGWKSVKPVEHEMWDAVMAYPGHVIMTLRVKTAYELVTNKNGGVEPKKVGLKPDQRADAEYEFDFVGDLDMEHTMTVSKCSYPGLFESGERIELPNTETGHRIVKWLAEGTPMPTVQDYVDRVMNPESTYEQCLALYRGELSQRGLLGAALFAPDTGEQTTLGGLIARIGGMRKAAAEGAPATSQAAQGGNTEGNAA</sequence>
<dbReference type="Proteomes" id="UP001165269">
    <property type="component" value="Unassembled WGS sequence"/>
</dbReference>
<dbReference type="RefSeq" id="WP_242778962.1">
    <property type="nucleotide sequence ID" value="NZ_JALDAY010000024.1"/>
</dbReference>
<evidence type="ECO:0000256" key="1">
    <source>
        <dbReference type="SAM" id="MobiDB-lite"/>
    </source>
</evidence>
<keyword evidence="2" id="KW-0067">ATP-binding</keyword>
<name>A0ABS9YR28_9ACTN</name>
<proteinExistence type="predicted"/>
<dbReference type="Pfam" id="PF13479">
    <property type="entry name" value="AAA_24"/>
    <property type="match status" value="1"/>
</dbReference>
<evidence type="ECO:0000313" key="2">
    <source>
        <dbReference type="EMBL" id="MCI3279191.1"/>
    </source>
</evidence>
<comment type="caution">
    <text evidence="2">The sequence shown here is derived from an EMBL/GenBank/DDBJ whole genome shotgun (WGS) entry which is preliminary data.</text>
</comment>
<dbReference type="EMBL" id="JALDAY010000024">
    <property type="protein sequence ID" value="MCI3279191.1"/>
    <property type="molecule type" value="Genomic_DNA"/>
</dbReference>